<evidence type="ECO:0008006" key="3">
    <source>
        <dbReference type="Google" id="ProtNLM"/>
    </source>
</evidence>
<organism evidence="1 2">
    <name type="scientific">Streptomyces lichenis</name>
    <dbReference type="NCBI Taxonomy" id="2306967"/>
    <lineage>
        <taxon>Bacteria</taxon>
        <taxon>Bacillati</taxon>
        <taxon>Actinomycetota</taxon>
        <taxon>Actinomycetes</taxon>
        <taxon>Kitasatosporales</taxon>
        <taxon>Streptomycetaceae</taxon>
        <taxon>Streptomyces</taxon>
    </lineage>
</organism>
<proteinExistence type="predicted"/>
<dbReference type="Proteomes" id="UP001522868">
    <property type="component" value="Unassembled WGS sequence"/>
</dbReference>
<keyword evidence="2" id="KW-1185">Reference proteome</keyword>
<sequence>MDSANEVVRLCGEGMRAEAAGRGTDALTLFRQAWERAGDDYEACVAAHYLARHQPSPEQTLHWNRVCLERADRVGDERVRAFYPSLHAAMGRAHQDLGNTGAAGDHFARAAHCLDVLPPGPYADWVRFAVAEGLAATRGPARRPGERELTALVRGWCARGELRALALVLPARLGDTGTQEDRTRLTTALQMLHATRRLPDDEQQLLGRTIAALAEESAGAVREA</sequence>
<dbReference type="SUPFAM" id="SSF48452">
    <property type="entry name" value="TPR-like"/>
    <property type="match status" value="1"/>
</dbReference>
<dbReference type="RefSeq" id="WP_248631509.1">
    <property type="nucleotide sequence ID" value="NZ_JALPTH010000002.1"/>
</dbReference>
<evidence type="ECO:0000313" key="2">
    <source>
        <dbReference type="Proteomes" id="UP001522868"/>
    </source>
</evidence>
<protein>
    <recommendedName>
        <fullName evidence="3">Tetratricopeptide repeat protein</fullName>
    </recommendedName>
</protein>
<dbReference type="InterPro" id="IPR011990">
    <property type="entry name" value="TPR-like_helical_dom_sf"/>
</dbReference>
<gene>
    <name evidence="1" type="ORF">M1O15_02615</name>
</gene>
<name>A0ABT0I4R6_9ACTN</name>
<evidence type="ECO:0000313" key="1">
    <source>
        <dbReference type="EMBL" id="MCK8676326.1"/>
    </source>
</evidence>
<reference evidence="1 2" key="1">
    <citation type="submission" date="2022-04" db="EMBL/GenBank/DDBJ databases">
        <title>Streptomyces sp. nov. LCR6-01 isolated from Lichen of Dirinaria sp.</title>
        <authorList>
            <person name="Kanchanasin P."/>
            <person name="Tanasupawat S."/>
            <person name="Phongsopitanun W."/>
        </authorList>
    </citation>
    <scope>NUCLEOTIDE SEQUENCE [LARGE SCALE GENOMIC DNA]</scope>
    <source>
        <strain evidence="1 2">LCR6-01</strain>
    </source>
</reference>
<dbReference type="EMBL" id="JALPTH010000002">
    <property type="protein sequence ID" value="MCK8676326.1"/>
    <property type="molecule type" value="Genomic_DNA"/>
</dbReference>
<comment type="caution">
    <text evidence="1">The sequence shown here is derived from an EMBL/GenBank/DDBJ whole genome shotgun (WGS) entry which is preliminary data.</text>
</comment>
<accession>A0ABT0I4R6</accession>